<proteinExistence type="predicted"/>
<dbReference type="OrthoDB" id="9793039at2"/>
<dbReference type="InterPro" id="IPR041581">
    <property type="entry name" value="Glyoxalase_6"/>
</dbReference>
<dbReference type="Pfam" id="PF00903">
    <property type="entry name" value="Glyoxalase"/>
    <property type="match status" value="1"/>
</dbReference>
<keyword evidence="3" id="KW-1185">Reference proteome</keyword>
<dbReference type="InterPro" id="IPR037523">
    <property type="entry name" value="VOC_core"/>
</dbReference>
<dbReference type="InterPro" id="IPR029068">
    <property type="entry name" value="Glyas_Bleomycin-R_OHBP_Dase"/>
</dbReference>
<dbReference type="CDD" id="cd07247">
    <property type="entry name" value="SgaA_N_like"/>
    <property type="match status" value="1"/>
</dbReference>
<feature type="domain" description="VOC" evidence="1">
    <location>
        <begin position="142"/>
        <end position="275"/>
    </location>
</feature>
<dbReference type="Pfam" id="PF18029">
    <property type="entry name" value="Glyoxalase_6"/>
    <property type="match status" value="1"/>
</dbReference>
<dbReference type="PANTHER" id="PTHR33993">
    <property type="entry name" value="GLYOXALASE-RELATED"/>
    <property type="match status" value="1"/>
</dbReference>
<reference evidence="2 3" key="1">
    <citation type="submission" date="2018-04" db="EMBL/GenBank/DDBJ databases">
        <title>Genome of Nocardioides gansuensis WSJ-1.</title>
        <authorList>
            <person name="Wu S."/>
            <person name="Wang G."/>
        </authorList>
    </citation>
    <scope>NUCLEOTIDE SEQUENCE [LARGE SCALE GENOMIC DNA]</scope>
    <source>
        <strain evidence="2 3">WSJ-1</strain>
    </source>
</reference>
<dbReference type="PANTHER" id="PTHR33993:SF14">
    <property type="entry name" value="GB|AAF24581.1"/>
    <property type="match status" value="1"/>
</dbReference>
<dbReference type="Proteomes" id="UP000246018">
    <property type="component" value="Unassembled WGS sequence"/>
</dbReference>
<evidence type="ECO:0000313" key="3">
    <source>
        <dbReference type="Proteomes" id="UP000246018"/>
    </source>
</evidence>
<dbReference type="PROSITE" id="PS51819">
    <property type="entry name" value="VOC"/>
    <property type="match status" value="2"/>
</dbReference>
<feature type="domain" description="VOC" evidence="1">
    <location>
        <begin position="11"/>
        <end position="128"/>
    </location>
</feature>
<sequence>MSTARTYPEGVTSWIELEHRDLAGAQAFYSGLFGWTFDDVTSPGQQSRHLVARLDGQDVAGLAGPTTPGEVGDPGWQTFVAVDDVGRALARVEAAGGRTVRGPDEAGQHGWTAACTDSSGVPFRLRQAGLRAGAQLTNAPGAWNFSDLHTDDPEGSAAFYADVFGWAFADLGFATMIRRPGYGDHLAATSDPDIHARQSGVSVPAGFADAIGWLVRAEPGEQPHWHVTFTVADRDDAVDAVVRLGGAVLRRTDSDWTREALVRDPQGAVFSVSQFTPPGGDG</sequence>
<evidence type="ECO:0000313" key="2">
    <source>
        <dbReference type="EMBL" id="PVG82374.1"/>
    </source>
</evidence>
<dbReference type="SUPFAM" id="SSF54593">
    <property type="entry name" value="Glyoxalase/Bleomycin resistance protein/Dihydroxybiphenyl dioxygenase"/>
    <property type="match status" value="1"/>
</dbReference>
<accession>A0A2T8F9G5</accession>
<evidence type="ECO:0000259" key="1">
    <source>
        <dbReference type="PROSITE" id="PS51819"/>
    </source>
</evidence>
<protein>
    <submittedName>
        <fullName evidence="2">Glyoxalase</fullName>
    </submittedName>
</protein>
<dbReference type="RefSeq" id="WP_116572678.1">
    <property type="nucleotide sequence ID" value="NZ_QDGZ01000005.1"/>
</dbReference>
<dbReference type="InterPro" id="IPR052164">
    <property type="entry name" value="Anthracycline_SecMetBiosynth"/>
</dbReference>
<dbReference type="AlphaFoldDB" id="A0A2T8F9G5"/>
<gene>
    <name evidence="2" type="ORF">DDE18_12905</name>
</gene>
<dbReference type="Gene3D" id="3.10.180.10">
    <property type="entry name" value="2,3-Dihydroxybiphenyl 1,2-Dioxygenase, domain 1"/>
    <property type="match status" value="2"/>
</dbReference>
<organism evidence="2 3">
    <name type="scientific">Nocardioides gansuensis</name>
    <dbReference type="NCBI Taxonomy" id="2138300"/>
    <lineage>
        <taxon>Bacteria</taxon>
        <taxon>Bacillati</taxon>
        <taxon>Actinomycetota</taxon>
        <taxon>Actinomycetes</taxon>
        <taxon>Propionibacteriales</taxon>
        <taxon>Nocardioidaceae</taxon>
        <taxon>Nocardioides</taxon>
    </lineage>
</organism>
<dbReference type="EMBL" id="QDGZ01000005">
    <property type="protein sequence ID" value="PVG82374.1"/>
    <property type="molecule type" value="Genomic_DNA"/>
</dbReference>
<comment type="caution">
    <text evidence="2">The sequence shown here is derived from an EMBL/GenBank/DDBJ whole genome shotgun (WGS) entry which is preliminary data.</text>
</comment>
<name>A0A2T8F9G5_9ACTN</name>
<dbReference type="InterPro" id="IPR004360">
    <property type="entry name" value="Glyas_Fos-R_dOase_dom"/>
</dbReference>